<dbReference type="Pfam" id="PF00106">
    <property type="entry name" value="adh_short"/>
    <property type="match status" value="1"/>
</dbReference>
<dbReference type="GO" id="GO:0008202">
    <property type="term" value="P:steroid metabolic process"/>
    <property type="evidence" value="ECO:0007669"/>
    <property type="project" value="TreeGrafter"/>
</dbReference>
<evidence type="ECO:0000256" key="1">
    <source>
        <dbReference type="ARBA" id="ARBA00023002"/>
    </source>
</evidence>
<accession>A0A182N0H3</accession>
<keyword evidence="3" id="KW-1185">Reference proteome</keyword>
<dbReference type="EnsemblMetazoa" id="ADIR001128-RA">
    <property type="protein sequence ID" value="ADIR001128-PA"/>
    <property type="gene ID" value="ADIR001128"/>
</dbReference>
<dbReference type="PANTHER" id="PTHR43313">
    <property type="entry name" value="SHORT-CHAIN DEHYDROGENASE/REDUCTASE FAMILY 9C"/>
    <property type="match status" value="1"/>
</dbReference>
<organism evidence="2 3">
    <name type="scientific">Anopheles dirus</name>
    <dbReference type="NCBI Taxonomy" id="7168"/>
    <lineage>
        <taxon>Eukaryota</taxon>
        <taxon>Metazoa</taxon>
        <taxon>Ecdysozoa</taxon>
        <taxon>Arthropoda</taxon>
        <taxon>Hexapoda</taxon>
        <taxon>Insecta</taxon>
        <taxon>Pterygota</taxon>
        <taxon>Neoptera</taxon>
        <taxon>Endopterygota</taxon>
        <taxon>Diptera</taxon>
        <taxon>Nematocera</taxon>
        <taxon>Culicoidea</taxon>
        <taxon>Culicidae</taxon>
        <taxon>Anophelinae</taxon>
        <taxon>Anopheles</taxon>
    </lineage>
</organism>
<keyword evidence="1" id="KW-0560">Oxidoreductase</keyword>
<dbReference type="PROSITE" id="PS00061">
    <property type="entry name" value="ADH_SHORT"/>
    <property type="match status" value="1"/>
</dbReference>
<evidence type="ECO:0000313" key="2">
    <source>
        <dbReference type="EnsemblMetazoa" id="ADIR001128-PA"/>
    </source>
</evidence>
<name>A0A182N0H3_9DIPT</name>
<dbReference type="VEuPathDB" id="VectorBase:ADIR001128"/>
<dbReference type="Proteomes" id="UP000075884">
    <property type="component" value="Unassembled WGS sequence"/>
</dbReference>
<sequence length="343" mass="38434">MLPSWCSNMSTRNALLAGGCVSFAALRLFRHWRAKAEALRTFPATEVVIITGCDSGLGYNMACTCLDAGMTVLATCVSNESEGYKSLTAQGAASGRLVAYVVDLSDQGSIEATHAEIRQWFAAAGQSVHLYGLVNNAGVMCFGEAEWLSADLIRAQLGVNVAGTLLFTVPLLELVREHRARLVVVTSHCGYQALPGLSVYSATKAALRAWTEAVRIELAAHGVPVVEFVPGGFILQSNICARQLRFFDAMWQRLSARQRLFYHDYFNRYRAYLAPLCQARPVARFGAADPLTRCFRRVLFDRRPRTLYCCEPWRYFFYYNAFRVLPYRARSWLVRKFVGMPEF</sequence>
<dbReference type="InterPro" id="IPR020904">
    <property type="entry name" value="Sc_DH/Rdtase_CS"/>
</dbReference>
<reference evidence="3" key="1">
    <citation type="submission" date="2013-03" db="EMBL/GenBank/DDBJ databases">
        <title>The Genome Sequence of Anopheles dirus WRAIR2.</title>
        <authorList>
            <consortium name="The Broad Institute Genomics Platform"/>
            <person name="Neafsey D.E."/>
            <person name="Walton C."/>
            <person name="Walker B."/>
            <person name="Young S.K."/>
            <person name="Zeng Q."/>
            <person name="Gargeya S."/>
            <person name="Fitzgerald M."/>
            <person name="Haas B."/>
            <person name="Abouelleil A."/>
            <person name="Allen A.W."/>
            <person name="Alvarado L."/>
            <person name="Arachchi H.M."/>
            <person name="Berlin A.M."/>
            <person name="Chapman S.B."/>
            <person name="Gainer-Dewar J."/>
            <person name="Goldberg J."/>
            <person name="Griggs A."/>
            <person name="Gujja S."/>
            <person name="Hansen M."/>
            <person name="Howarth C."/>
            <person name="Imamovic A."/>
            <person name="Ireland A."/>
            <person name="Larimer J."/>
            <person name="McCowan C."/>
            <person name="Murphy C."/>
            <person name="Pearson M."/>
            <person name="Poon T.W."/>
            <person name="Priest M."/>
            <person name="Roberts A."/>
            <person name="Saif S."/>
            <person name="Shea T."/>
            <person name="Sisk P."/>
            <person name="Sykes S."/>
            <person name="Wortman J."/>
            <person name="Nusbaum C."/>
            <person name="Birren B."/>
        </authorList>
    </citation>
    <scope>NUCLEOTIDE SEQUENCE [LARGE SCALE GENOMIC DNA]</scope>
    <source>
        <strain evidence="3">WRAIR2</strain>
    </source>
</reference>
<dbReference type="PANTHER" id="PTHR43313:SF36">
    <property type="entry name" value="D-BETA-HYDROXYBUTYRATE DEHYDROGENASE, MITOCHONDRIAL"/>
    <property type="match status" value="1"/>
</dbReference>
<dbReference type="GO" id="GO:0016491">
    <property type="term" value="F:oxidoreductase activity"/>
    <property type="evidence" value="ECO:0007669"/>
    <property type="project" value="UniProtKB-KW"/>
</dbReference>
<reference evidence="2" key="2">
    <citation type="submission" date="2020-05" db="UniProtKB">
        <authorList>
            <consortium name="EnsemblMetazoa"/>
        </authorList>
    </citation>
    <scope>IDENTIFICATION</scope>
    <source>
        <strain evidence="2">WRAIR2</strain>
    </source>
</reference>
<proteinExistence type="predicted"/>
<dbReference type="InterPro" id="IPR002347">
    <property type="entry name" value="SDR_fam"/>
</dbReference>
<dbReference type="STRING" id="7168.A0A182N0H3"/>
<protein>
    <submittedName>
        <fullName evidence="2">Uncharacterized protein</fullName>
    </submittedName>
</protein>
<evidence type="ECO:0000313" key="3">
    <source>
        <dbReference type="Proteomes" id="UP000075884"/>
    </source>
</evidence>
<dbReference type="AlphaFoldDB" id="A0A182N0H3"/>
<dbReference type="Gene3D" id="3.40.50.720">
    <property type="entry name" value="NAD(P)-binding Rossmann-like Domain"/>
    <property type="match status" value="1"/>
</dbReference>
<dbReference type="InterPro" id="IPR036291">
    <property type="entry name" value="NAD(P)-bd_dom_sf"/>
</dbReference>
<dbReference type="SUPFAM" id="SSF51735">
    <property type="entry name" value="NAD(P)-binding Rossmann-fold domains"/>
    <property type="match status" value="1"/>
</dbReference>
<dbReference type="PRINTS" id="PR00081">
    <property type="entry name" value="GDHRDH"/>
</dbReference>